<dbReference type="InterPro" id="IPR004090">
    <property type="entry name" value="Chemotax_Me-accpt_rcpt"/>
</dbReference>
<dbReference type="Pfam" id="PF12729">
    <property type="entry name" value="4HB_MCP_1"/>
    <property type="match status" value="1"/>
</dbReference>
<dbReference type="PRINTS" id="PR00260">
    <property type="entry name" value="CHEMTRNSDUCR"/>
</dbReference>
<evidence type="ECO:0000259" key="7">
    <source>
        <dbReference type="PROSITE" id="PS50111"/>
    </source>
</evidence>
<accession>A0A6S7C195</accession>
<dbReference type="Pfam" id="PF00015">
    <property type="entry name" value="MCPsignal"/>
    <property type="match status" value="1"/>
</dbReference>
<keyword evidence="9" id="KW-1185">Reference proteome</keyword>
<feature type="domain" description="Methyl-accepting transducer" evidence="7">
    <location>
        <begin position="277"/>
        <end position="506"/>
    </location>
</feature>
<evidence type="ECO:0000256" key="3">
    <source>
        <dbReference type="ARBA" id="ARBA00029447"/>
    </source>
</evidence>
<keyword evidence="6" id="KW-0472">Membrane</keyword>
<dbReference type="RefSeq" id="WP_175153247.1">
    <property type="nucleotide sequence ID" value="NZ_CADIKK010000044.1"/>
</dbReference>
<dbReference type="Gene3D" id="1.10.287.950">
    <property type="entry name" value="Methyl-accepting chemotaxis protein"/>
    <property type="match status" value="1"/>
</dbReference>
<evidence type="ECO:0000256" key="2">
    <source>
        <dbReference type="ARBA" id="ARBA00022481"/>
    </source>
</evidence>
<proteinExistence type="inferred from homology"/>
<dbReference type="GO" id="GO:0007165">
    <property type="term" value="P:signal transduction"/>
    <property type="evidence" value="ECO:0007669"/>
    <property type="project" value="UniProtKB-KW"/>
</dbReference>
<dbReference type="AlphaFoldDB" id="A0A6S7C195"/>
<feature type="region of interest" description="Disordered" evidence="5">
    <location>
        <begin position="527"/>
        <end position="553"/>
    </location>
</feature>
<reference evidence="8 9" key="1">
    <citation type="submission" date="2020-04" db="EMBL/GenBank/DDBJ databases">
        <authorList>
            <person name="De Canck E."/>
        </authorList>
    </citation>
    <scope>NUCLEOTIDE SEQUENCE [LARGE SCALE GENOMIC DNA]</scope>
    <source>
        <strain evidence="8 9">LMG 28614</strain>
    </source>
</reference>
<dbReference type="SUPFAM" id="SSF58104">
    <property type="entry name" value="Methyl-accepting chemotaxis protein (MCP) signaling domain"/>
    <property type="match status" value="1"/>
</dbReference>
<dbReference type="Proteomes" id="UP000494365">
    <property type="component" value="Unassembled WGS sequence"/>
</dbReference>
<dbReference type="InterPro" id="IPR004089">
    <property type="entry name" value="MCPsignal_dom"/>
</dbReference>
<keyword evidence="4" id="KW-0807">Transducer</keyword>
<dbReference type="InterPro" id="IPR047347">
    <property type="entry name" value="YvaQ-like_sensor"/>
</dbReference>
<dbReference type="InterPro" id="IPR024478">
    <property type="entry name" value="HlyB_4HB_MCP"/>
</dbReference>
<dbReference type="GO" id="GO:0005886">
    <property type="term" value="C:plasma membrane"/>
    <property type="evidence" value="ECO:0007669"/>
    <property type="project" value="TreeGrafter"/>
</dbReference>
<dbReference type="FunFam" id="1.10.287.950:FF:000001">
    <property type="entry name" value="Methyl-accepting chemotaxis sensory transducer"/>
    <property type="match status" value="1"/>
</dbReference>
<evidence type="ECO:0000256" key="6">
    <source>
        <dbReference type="SAM" id="Phobius"/>
    </source>
</evidence>
<gene>
    <name evidence="8" type="ORF">LMG28614_06322</name>
</gene>
<dbReference type="GO" id="GO:0006935">
    <property type="term" value="P:chemotaxis"/>
    <property type="evidence" value="ECO:0007669"/>
    <property type="project" value="InterPro"/>
</dbReference>
<dbReference type="CDD" id="cd19411">
    <property type="entry name" value="MCP2201-like_sensor"/>
    <property type="match status" value="1"/>
</dbReference>
<evidence type="ECO:0000313" key="8">
    <source>
        <dbReference type="EMBL" id="CAB3806180.1"/>
    </source>
</evidence>
<comment type="subcellular location">
    <subcellularLocation>
        <location evidence="1">Membrane</location>
    </subcellularLocation>
</comment>
<keyword evidence="6" id="KW-1133">Transmembrane helix</keyword>
<dbReference type="InterPro" id="IPR051310">
    <property type="entry name" value="MCP_chemotaxis"/>
</dbReference>
<evidence type="ECO:0000256" key="4">
    <source>
        <dbReference type="PROSITE-ProRule" id="PRU00284"/>
    </source>
</evidence>
<protein>
    <recommendedName>
        <fullName evidence="7">Methyl-accepting transducer domain-containing protein</fullName>
    </recommendedName>
</protein>
<evidence type="ECO:0000256" key="1">
    <source>
        <dbReference type="ARBA" id="ARBA00004370"/>
    </source>
</evidence>
<dbReference type="PROSITE" id="PS50111">
    <property type="entry name" value="CHEMOTAXIS_TRANSDUC_2"/>
    <property type="match status" value="1"/>
</dbReference>
<evidence type="ECO:0000313" key="9">
    <source>
        <dbReference type="Proteomes" id="UP000494365"/>
    </source>
</evidence>
<keyword evidence="2" id="KW-0488">Methylation</keyword>
<organism evidence="8 9">
    <name type="scientific">Paraburkholderia ultramafica</name>
    <dbReference type="NCBI Taxonomy" id="1544867"/>
    <lineage>
        <taxon>Bacteria</taxon>
        <taxon>Pseudomonadati</taxon>
        <taxon>Pseudomonadota</taxon>
        <taxon>Betaproteobacteria</taxon>
        <taxon>Burkholderiales</taxon>
        <taxon>Burkholderiaceae</taxon>
        <taxon>Paraburkholderia</taxon>
    </lineage>
</organism>
<name>A0A6S7C195_9BURK</name>
<dbReference type="PANTHER" id="PTHR43531">
    <property type="entry name" value="PROTEIN ICFG"/>
    <property type="match status" value="1"/>
</dbReference>
<comment type="similarity">
    <text evidence="3">Belongs to the methyl-accepting chemotaxis (MCP) protein family.</text>
</comment>
<keyword evidence="6" id="KW-0812">Transmembrane</keyword>
<dbReference type="GO" id="GO:0004888">
    <property type="term" value="F:transmembrane signaling receptor activity"/>
    <property type="evidence" value="ECO:0007669"/>
    <property type="project" value="InterPro"/>
</dbReference>
<evidence type="ECO:0000256" key="5">
    <source>
        <dbReference type="SAM" id="MobiDB-lite"/>
    </source>
</evidence>
<feature type="transmembrane region" description="Helical" evidence="6">
    <location>
        <begin position="12"/>
        <end position="32"/>
    </location>
</feature>
<dbReference type="SMART" id="SM00283">
    <property type="entry name" value="MA"/>
    <property type="match status" value="1"/>
</dbReference>
<feature type="transmembrane region" description="Helical" evidence="6">
    <location>
        <begin position="195"/>
        <end position="216"/>
    </location>
</feature>
<sequence length="553" mass="57966">MRTTADLRVQTQLIAGFGVVLFALVALAVIAITRVESVRQRLDQIIDVNGVKERYAINFRGSVHDRAIAVRDVTLVSHDELPAVVAHIRKLAADYDDAAKPLAAIYAQRADIAPAERAIYSRVNDASNKAAPLIDEVIARQAAGDTEGARALLLQQARPALVEWLASINELIDFQEALDRQGGAQARQISTDFRLMMIALTALACVVGSGVAMLVVRNIGRSLGADPRELITFADTIRRGDLSQRAELRAGDTDSVMATVVRMREALADIVGQVRDGANAVAGMSHEIAAGNADLGARTELQASALQQATGALQEFDASVAANATNAGHADELAKRASATAGEGGMVVGRVVETMRGISASSARIAEIISVIDAIAFQTNILALNAAVEAARAGSQGRGFAVVAGEVRVLAQRSAEAAKEVRQLIVASDARVKDGSAQVDAAGSTISAVVDSSARVTGIMSEIHDACQQQTLQIGEVREMIAGLEHGTQQNVALVLQSGAAVDALNRQAQNLLRSVNLFSVGAERDAQQPSLSAPASDAIARKPATSLTSSYA</sequence>
<dbReference type="EMBL" id="CADIKK010000044">
    <property type="protein sequence ID" value="CAB3806180.1"/>
    <property type="molecule type" value="Genomic_DNA"/>
</dbReference>
<dbReference type="PANTHER" id="PTHR43531:SF14">
    <property type="entry name" value="METHYL-ACCEPTING CHEMOTAXIS PROTEIN I-RELATED"/>
    <property type="match status" value="1"/>
</dbReference>